<evidence type="ECO:0000256" key="3">
    <source>
        <dbReference type="ARBA" id="ARBA00022692"/>
    </source>
</evidence>
<name>A0A8H6VJZ0_9PEZI</name>
<accession>A0A8H6VJZ0</accession>
<feature type="transmembrane region" description="Helical" evidence="7">
    <location>
        <begin position="404"/>
        <end position="424"/>
    </location>
</feature>
<keyword evidence="2" id="KW-0813">Transport</keyword>
<feature type="transmembrane region" description="Helical" evidence="7">
    <location>
        <begin position="75"/>
        <end position="98"/>
    </location>
</feature>
<feature type="compositionally biased region" description="Basic and acidic residues" evidence="6">
    <location>
        <begin position="11"/>
        <end position="25"/>
    </location>
</feature>
<dbReference type="PIRSF" id="PIRSF006060">
    <property type="entry name" value="AA_transporter"/>
    <property type="match status" value="1"/>
</dbReference>
<feature type="region of interest" description="Disordered" evidence="6">
    <location>
        <begin position="1"/>
        <end position="49"/>
    </location>
</feature>
<evidence type="ECO:0000256" key="5">
    <source>
        <dbReference type="ARBA" id="ARBA00023136"/>
    </source>
</evidence>
<evidence type="ECO:0000256" key="4">
    <source>
        <dbReference type="ARBA" id="ARBA00022989"/>
    </source>
</evidence>
<dbReference type="InterPro" id="IPR002293">
    <property type="entry name" value="AA/rel_permease1"/>
</dbReference>
<dbReference type="OrthoDB" id="3257095at2759"/>
<evidence type="ECO:0000313" key="8">
    <source>
        <dbReference type="EMBL" id="KAF7190769.1"/>
    </source>
</evidence>
<evidence type="ECO:0000256" key="1">
    <source>
        <dbReference type="ARBA" id="ARBA00004141"/>
    </source>
</evidence>
<proteinExistence type="predicted"/>
<keyword evidence="9" id="KW-1185">Reference proteome</keyword>
<feature type="transmembrane region" description="Helical" evidence="7">
    <location>
        <begin position="316"/>
        <end position="337"/>
    </location>
</feature>
<feature type="transmembrane region" description="Helical" evidence="7">
    <location>
        <begin position="225"/>
        <end position="248"/>
    </location>
</feature>
<reference evidence="8" key="1">
    <citation type="submission" date="2020-04" db="EMBL/GenBank/DDBJ databases">
        <title>Draft genome resource of the tomato pathogen Pseudocercospora fuligena.</title>
        <authorList>
            <person name="Zaccaron A."/>
        </authorList>
    </citation>
    <scope>NUCLEOTIDE SEQUENCE</scope>
    <source>
        <strain evidence="8">PF001</strain>
    </source>
</reference>
<keyword evidence="4 7" id="KW-1133">Transmembrane helix</keyword>
<evidence type="ECO:0000256" key="2">
    <source>
        <dbReference type="ARBA" id="ARBA00022448"/>
    </source>
</evidence>
<dbReference type="AlphaFoldDB" id="A0A8H6VJZ0"/>
<keyword evidence="3 7" id="KW-0812">Transmembrane</keyword>
<evidence type="ECO:0000313" key="9">
    <source>
        <dbReference type="Proteomes" id="UP000660729"/>
    </source>
</evidence>
<dbReference type="PANTHER" id="PTHR45649:SF4">
    <property type="entry name" value="TRANSPORTER, PUTATIVE (EUROFUNG)-RELATED"/>
    <property type="match status" value="1"/>
</dbReference>
<feature type="transmembrane region" description="Helical" evidence="7">
    <location>
        <begin position="430"/>
        <end position="455"/>
    </location>
</feature>
<evidence type="ECO:0000256" key="6">
    <source>
        <dbReference type="SAM" id="MobiDB-lite"/>
    </source>
</evidence>
<gene>
    <name evidence="8" type="ORF">HII31_07928</name>
</gene>
<dbReference type="GO" id="GO:0016020">
    <property type="term" value="C:membrane"/>
    <property type="evidence" value="ECO:0007669"/>
    <property type="project" value="UniProtKB-SubCell"/>
</dbReference>
<comment type="caution">
    <text evidence="8">The sequence shown here is derived from an EMBL/GenBank/DDBJ whole genome shotgun (WGS) entry which is preliminary data.</text>
</comment>
<keyword evidence="5 7" id="KW-0472">Membrane</keyword>
<feature type="transmembrane region" description="Helical" evidence="7">
    <location>
        <begin position="104"/>
        <end position="127"/>
    </location>
</feature>
<comment type="subcellular location">
    <subcellularLocation>
        <location evidence="1">Membrane</location>
        <topology evidence="1">Multi-pass membrane protein</topology>
    </subcellularLocation>
</comment>
<dbReference type="EMBL" id="JABCIY010000168">
    <property type="protein sequence ID" value="KAF7190769.1"/>
    <property type="molecule type" value="Genomic_DNA"/>
</dbReference>
<feature type="transmembrane region" description="Helical" evidence="7">
    <location>
        <begin position="357"/>
        <end position="383"/>
    </location>
</feature>
<dbReference type="GO" id="GO:0022857">
    <property type="term" value="F:transmembrane transporter activity"/>
    <property type="evidence" value="ECO:0007669"/>
    <property type="project" value="InterPro"/>
</dbReference>
<feature type="transmembrane region" description="Helical" evidence="7">
    <location>
        <begin position="476"/>
        <end position="496"/>
    </location>
</feature>
<feature type="transmembrane region" description="Helical" evidence="7">
    <location>
        <begin position="200"/>
        <end position="219"/>
    </location>
</feature>
<dbReference type="Pfam" id="PF13520">
    <property type="entry name" value="AA_permease_2"/>
    <property type="match status" value="1"/>
</dbReference>
<evidence type="ECO:0000256" key="7">
    <source>
        <dbReference type="SAM" id="Phobius"/>
    </source>
</evidence>
<organism evidence="8 9">
    <name type="scientific">Pseudocercospora fuligena</name>
    <dbReference type="NCBI Taxonomy" id="685502"/>
    <lineage>
        <taxon>Eukaryota</taxon>
        <taxon>Fungi</taxon>
        <taxon>Dikarya</taxon>
        <taxon>Ascomycota</taxon>
        <taxon>Pezizomycotina</taxon>
        <taxon>Dothideomycetes</taxon>
        <taxon>Dothideomycetidae</taxon>
        <taxon>Mycosphaerellales</taxon>
        <taxon>Mycosphaerellaceae</taxon>
        <taxon>Pseudocercospora</taxon>
    </lineage>
</organism>
<dbReference type="Gene3D" id="1.20.1740.10">
    <property type="entry name" value="Amino acid/polyamine transporter I"/>
    <property type="match status" value="1"/>
</dbReference>
<dbReference type="PANTHER" id="PTHR45649">
    <property type="entry name" value="AMINO-ACID PERMEASE BAT1"/>
    <property type="match status" value="1"/>
</dbReference>
<feature type="transmembrane region" description="Helical" evidence="7">
    <location>
        <begin position="508"/>
        <end position="527"/>
    </location>
</feature>
<dbReference type="Proteomes" id="UP000660729">
    <property type="component" value="Unassembled WGS sequence"/>
</dbReference>
<protein>
    <submittedName>
        <fullName evidence="8">Putative amino-acid permease C15C4.04c</fullName>
    </submittedName>
</protein>
<sequence length="552" mass="60730">MAGESSSLRRRSVERPYRDDIELKNSTKNSDGSDEDLHDGAPSLQLEGAWGETDNDRRDMLRLGKKQEFKRNFSFLSALGFVSVYMATWEFVLVSLSVGFSNGGFAGLFWCFITTVTCYATIVASLAEMESMAPTAGGQYHWVSEFAPPQCQKIMSYASGWMSTLGWLASVASSTYVVTTQIEAMIQVTNPEYAFARWQATLIMIAFTVLTIFFNTWGAPVLPGLEVACLVGHLAGFLVVLIPLWVLCPKNSADDVFLHFEDNSGWENIGTAYLISQVYVMYCNLGSDSVVHISEEVEDASFIVPRVMWWSYLGNVAMGIVMLITMLFCIGPLDSVLEADIPYLLLFNNTGSPGLSIALNVILFLLIYAGNITALATCAREVFAFARDKGLPWSKQAGKMDKKWNVPFNAVYITSVAVVLLSLINIGSTLAFNIIVSLSLLGLLSTYMLSIGCVLPKRIKGEPLPPARWSLGRFGLPINAFAFLYSAFIITFSCFPTNLPIDLSTANWAPLVWVAVILISVVFYVVYGKKHYTAPVDFVEGRKAEGVGLQSS</sequence>